<name>A0A2G8RT55_9APHY</name>
<keyword evidence="3" id="KW-1185">Reference proteome</keyword>
<reference evidence="2 3" key="1">
    <citation type="journal article" date="2015" name="Sci. Rep.">
        <title>Chromosome-level genome map provides insights into diverse defense mechanisms in the medicinal fungus Ganoderma sinense.</title>
        <authorList>
            <person name="Zhu Y."/>
            <person name="Xu J."/>
            <person name="Sun C."/>
            <person name="Zhou S."/>
            <person name="Xu H."/>
            <person name="Nelson D.R."/>
            <person name="Qian J."/>
            <person name="Song J."/>
            <person name="Luo H."/>
            <person name="Xiang L."/>
            <person name="Li Y."/>
            <person name="Xu Z."/>
            <person name="Ji A."/>
            <person name="Wang L."/>
            <person name="Lu S."/>
            <person name="Hayward A."/>
            <person name="Sun W."/>
            <person name="Li X."/>
            <person name="Schwartz D.C."/>
            <person name="Wang Y."/>
            <person name="Chen S."/>
        </authorList>
    </citation>
    <scope>NUCLEOTIDE SEQUENCE [LARGE SCALE GENOMIC DNA]</scope>
    <source>
        <strain evidence="2 3">ZZ0214-1</strain>
    </source>
</reference>
<evidence type="ECO:0000256" key="1">
    <source>
        <dbReference type="SAM" id="Phobius"/>
    </source>
</evidence>
<keyword evidence="1" id="KW-0472">Membrane</keyword>
<gene>
    <name evidence="2" type="ORF">GSI_14284</name>
</gene>
<organism evidence="2 3">
    <name type="scientific">Ganoderma sinense ZZ0214-1</name>
    <dbReference type="NCBI Taxonomy" id="1077348"/>
    <lineage>
        <taxon>Eukaryota</taxon>
        <taxon>Fungi</taxon>
        <taxon>Dikarya</taxon>
        <taxon>Basidiomycota</taxon>
        <taxon>Agaricomycotina</taxon>
        <taxon>Agaricomycetes</taxon>
        <taxon>Polyporales</taxon>
        <taxon>Polyporaceae</taxon>
        <taxon>Ganoderma</taxon>
    </lineage>
</organism>
<keyword evidence="1" id="KW-0812">Transmembrane</keyword>
<keyword evidence="1" id="KW-1133">Transmembrane helix</keyword>
<evidence type="ECO:0000313" key="3">
    <source>
        <dbReference type="Proteomes" id="UP000230002"/>
    </source>
</evidence>
<comment type="caution">
    <text evidence="2">The sequence shown here is derived from an EMBL/GenBank/DDBJ whole genome shotgun (WGS) entry which is preliminary data.</text>
</comment>
<protein>
    <submittedName>
        <fullName evidence="2">Uncharacterized protein</fullName>
    </submittedName>
</protein>
<accession>A0A2G8RT55</accession>
<dbReference type="Proteomes" id="UP000230002">
    <property type="component" value="Unassembled WGS sequence"/>
</dbReference>
<sequence>MQINCLWFLSLGVAFVSIPVEWWLQGHRLSSCTDGARPRTPEECTRAHHRHAAWGVQATITALLVPLVPFCAGLSILLITLDMTVGAVAMGMIGFFFIFSAATTAFLSPNDEGWTLHELRRTVAGQCQEDPA</sequence>
<feature type="transmembrane region" description="Helical" evidence="1">
    <location>
        <begin position="87"/>
        <end position="107"/>
    </location>
</feature>
<feature type="transmembrane region" description="Helical" evidence="1">
    <location>
        <begin position="60"/>
        <end position="81"/>
    </location>
</feature>
<evidence type="ECO:0000313" key="2">
    <source>
        <dbReference type="EMBL" id="PIL24528.1"/>
    </source>
</evidence>
<feature type="transmembrane region" description="Helical" evidence="1">
    <location>
        <begin position="6"/>
        <end position="24"/>
    </location>
</feature>
<dbReference type="AlphaFoldDB" id="A0A2G8RT55"/>
<dbReference type="EMBL" id="AYKW01000067">
    <property type="protein sequence ID" value="PIL24528.1"/>
    <property type="molecule type" value="Genomic_DNA"/>
</dbReference>
<proteinExistence type="predicted"/>